<dbReference type="InterPro" id="IPR004017">
    <property type="entry name" value="Cys_rich_dom"/>
</dbReference>
<dbReference type="AlphaFoldDB" id="A0A212JNU6"/>
<dbReference type="GO" id="GO:0008177">
    <property type="term" value="F:succinate dehydrogenase (quinone) activity"/>
    <property type="evidence" value="ECO:0007669"/>
    <property type="project" value="UniProtKB-EC"/>
</dbReference>
<evidence type="ECO:0000259" key="2">
    <source>
        <dbReference type="Pfam" id="PF02754"/>
    </source>
</evidence>
<protein>
    <submittedName>
        <fullName evidence="3">Heterodisulfide reductase, subunit B</fullName>
        <ecNumber evidence="3">1.3.5.1</ecNumber>
    </submittedName>
</protein>
<sequence length="289" mass="30579">MLKRYAFFPGCVLNAAASEARTALEASAKLLDVELVEIPGWSCCGASHVQDIAPNEALAANARNLALGEQIGAPVITACSTCALMLRTAKAELDHGKKDQANHWLSAANLEYKGTVEVTTLLWELAKDLPALKAKVKKPLTGLNVACFYGCHSVRPEPIMSFESSRTPHSLEDIVTALGATPVPYARRLDCCGFHAVYPAEHDAMVMVSSLVTDAAKARAHCVVSPCPLCQMQLDMYQGNAADVTGSNASVPALHLPQLLAIALGAAPDSLGLDRLIVAPDGLKKVLSL</sequence>
<accession>A0A212JNU6</accession>
<feature type="domain" description="Cysteine-rich" evidence="2">
    <location>
        <begin position="5"/>
        <end position="87"/>
    </location>
</feature>
<reference evidence="3" key="1">
    <citation type="submission" date="2016-04" db="EMBL/GenBank/DDBJ databases">
        <authorList>
            <person name="Evans L.H."/>
            <person name="Alamgir A."/>
            <person name="Owens N."/>
            <person name="Weber N.D."/>
            <person name="Virtaneva K."/>
            <person name="Barbian K."/>
            <person name="Babar A."/>
            <person name="Rosenke K."/>
        </authorList>
    </citation>
    <scope>NUCLEOTIDE SEQUENCE</scope>
    <source>
        <strain evidence="3">92-2</strain>
    </source>
</reference>
<dbReference type="PANTHER" id="PTHR42947">
    <property type="entry name" value="COB--COM HETERODISULFIDE REDUCTASE SUBUNIT B 1"/>
    <property type="match status" value="1"/>
</dbReference>
<name>A0A212JNU6_9BACT</name>
<feature type="domain" description="Cysteine-rich" evidence="2">
    <location>
        <begin position="145"/>
        <end position="235"/>
    </location>
</feature>
<dbReference type="RefSeq" id="WP_192113551.1">
    <property type="nucleotide sequence ID" value="NZ_CABUEN010000008.1"/>
</dbReference>
<dbReference type="EC" id="1.3.5.1" evidence="3"/>
<dbReference type="EMBL" id="FLUP01000001">
    <property type="protein sequence ID" value="SBW01078.1"/>
    <property type="molecule type" value="Genomic_DNA"/>
</dbReference>
<dbReference type="Pfam" id="PF02754">
    <property type="entry name" value="CCG"/>
    <property type="match status" value="2"/>
</dbReference>
<evidence type="ECO:0000313" key="3">
    <source>
        <dbReference type="EMBL" id="SBW01078.1"/>
    </source>
</evidence>
<dbReference type="PANTHER" id="PTHR42947:SF1">
    <property type="entry name" value="COB--COM HETERODISULFIDE REDUCTASE SUBUNIT B 1"/>
    <property type="match status" value="1"/>
</dbReference>
<organism evidence="3">
    <name type="scientific">uncultured Desulfovibrio sp</name>
    <dbReference type="NCBI Taxonomy" id="167968"/>
    <lineage>
        <taxon>Bacteria</taxon>
        <taxon>Pseudomonadati</taxon>
        <taxon>Thermodesulfobacteriota</taxon>
        <taxon>Desulfovibrionia</taxon>
        <taxon>Desulfovibrionales</taxon>
        <taxon>Desulfovibrionaceae</taxon>
        <taxon>Desulfovibrio</taxon>
        <taxon>environmental samples</taxon>
    </lineage>
</organism>
<proteinExistence type="predicted"/>
<evidence type="ECO:0000256" key="1">
    <source>
        <dbReference type="ARBA" id="ARBA00023002"/>
    </source>
</evidence>
<keyword evidence="1 3" id="KW-0560">Oxidoreductase</keyword>
<dbReference type="InterPro" id="IPR051278">
    <property type="entry name" value="HdrB/HdrD_reductase"/>
</dbReference>
<gene>
    <name evidence="3" type="ORF">KM92DES2_11442</name>
</gene>
<dbReference type="Gene3D" id="1.20.1050.140">
    <property type="match status" value="1"/>
</dbReference>